<evidence type="ECO:0000313" key="2">
    <source>
        <dbReference type="Proteomes" id="UP000324222"/>
    </source>
</evidence>
<dbReference type="Proteomes" id="UP000324222">
    <property type="component" value="Unassembled WGS sequence"/>
</dbReference>
<sequence length="64" mass="7540">MNSNNEHLIHFQKWSIDGSTAATVSPLHNIVKEELNQESYLAYLSPLPMKYSHHPLTYSFWEYM</sequence>
<evidence type="ECO:0000313" key="1">
    <source>
        <dbReference type="EMBL" id="MPC49280.1"/>
    </source>
</evidence>
<comment type="caution">
    <text evidence="1">The sequence shown here is derived from an EMBL/GenBank/DDBJ whole genome shotgun (WGS) entry which is preliminary data.</text>
</comment>
<name>A0A5B7FNH4_PORTR</name>
<dbReference type="AlphaFoldDB" id="A0A5B7FNH4"/>
<dbReference type="EMBL" id="VSRR010008774">
    <property type="protein sequence ID" value="MPC49280.1"/>
    <property type="molecule type" value="Genomic_DNA"/>
</dbReference>
<accession>A0A5B7FNH4</accession>
<protein>
    <submittedName>
        <fullName evidence="1">Uncharacterized protein</fullName>
    </submittedName>
</protein>
<proteinExistence type="predicted"/>
<keyword evidence="2" id="KW-1185">Reference proteome</keyword>
<organism evidence="1 2">
    <name type="scientific">Portunus trituberculatus</name>
    <name type="common">Swimming crab</name>
    <name type="synonym">Neptunus trituberculatus</name>
    <dbReference type="NCBI Taxonomy" id="210409"/>
    <lineage>
        <taxon>Eukaryota</taxon>
        <taxon>Metazoa</taxon>
        <taxon>Ecdysozoa</taxon>
        <taxon>Arthropoda</taxon>
        <taxon>Crustacea</taxon>
        <taxon>Multicrustacea</taxon>
        <taxon>Malacostraca</taxon>
        <taxon>Eumalacostraca</taxon>
        <taxon>Eucarida</taxon>
        <taxon>Decapoda</taxon>
        <taxon>Pleocyemata</taxon>
        <taxon>Brachyura</taxon>
        <taxon>Eubrachyura</taxon>
        <taxon>Portunoidea</taxon>
        <taxon>Portunidae</taxon>
        <taxon>Portuninae</taxon>
        <taxon>Portunus</taxon>
    </lineage>
</organism>
<gene>
    <name evidence="1" type="ORF">E2C01_043078</name>
</gene>
<reference evidence="1 2" key="1">
    <citation type="submission" date="2019-05" db="EMBL/GenBank/DDBJ databases">
        <title>Another draft genome of Portunus trituberculatus and its Hox gene families provides insights of decapod evolution.</title>
        <authorList>
            <person name="Jeong J.-H."/>
            <person name="Song I."/>
            <person name="Kim S."/>
            <person name="Choi T."/>
            <person name="Kim D."/>
            <person name="Ryu S."/>
            <person name="Kim W."/>
        </authorList>
    </citation>
    <scope>NUCLEOTIDE SEQUENCE [LARGE SCALE GENOMIC DNA]</scope>
    <source>
        <tissue evidence="1">Muscle</tissue>
    </source>
</reference>